<dbReference type="Gene3D" id="2.70.98.20">
    <property type="entry name" value="Copper amine oxidase, catalytic domain"/>
    <property type="match status" value="1"/>
</dbReference>
<evidence type="ECO:0000259" key="12">
    <source>
        <dbReference type="Pfam" id="PF01179"/>
    </source>
</evidence>
<dbReference type="GO" id="GO:0048038">
    <property type="term" value="F:quinone binding"/>
    <property type="evidence" value="ECO:0007669"/>
    <property type="project" value="InterPro"/>
</dbReference>
<keyword evidence="8" id="KW-1015">Disulfide bond</keyword>
<dbReference type="GO" id="GO:0005507">
    <property type="term" value="F:copper ion binding"/>
    <property type="evidence" value="ECO:0007669"/>
    <property type="project" value="InterPro"/>
</dbReference>
<dbReference type="Pfam" id="PF02727">
    <property type="entry name" value="Cu_amine_oxidN2"/>
    <property type="match status" value="1"/>
</dbReference>
<evidence type="ECO:0000256" key="3">
    <source>
        <dbReference type="ARBA" id="ARBA00011738"/>
    </source>
</evidence>
<protein>
    <recommendedName>
        <fullName evidence="11">Amine oxidase</fullName>
        <ecNumber evidence="11">1.4.3.-</ecNumber>
    </recommendedName>
</protein>
<feature type="active site" description="Schiff-base intermediate with substrate; via topaquinone" evidence="9">
    <location>
        <position position="452"/>
    </location>
</feature>
<proteinExistence type="inferred from homology"/>
<comment type="cofactor">
    <cofactor evidence="11">
        <name>Cu cation</name>
        <dbReference type="ChEBI" id="CHEBI:23378"/>
    </cofactor>
    <text evidence="11">Contains 1 topaquinone per subunit.</text>
</comment>
<dbReference type="InterPro" id="IPR015798">
    <property type="entry name" value="Cu_amine_oxidase_C"/>
</dbReference>
<feature type="non-terminal residue" evidence="14">
    <location>
        <position position="1"/>
    </location>
</feature>
<accession>A0AAD9CRW4</accession>
<comment type="caution">
    <text evidence="14">The sequence shown here is derived from an EMBL/GenBank/DDBJ whole genome shotgun (WGS) entry which is preliminary data.</text>
</comment>
<evidence type="ECO:0000256" key="4">
    <source>
        <dbReference type="ARBA" id="ARBA00022723"/>
    </source>
</evidence>
<evidence type="ECO:0000313" key="14">
    <source>
        <dbReference type="EMBL" id="KAK1921032.1"/>
    </source>
</evidence>
<dbReference type="Gene3D" id="3.10.450.40">
    <property type="match status" value="2"/>
</dbReference>
<dbReference type="PROSITE" id="PS01164">
    <property type="entry name" value="COPPER_AMINE_OXID_1"/>
    <property type="match status" value="1"/>
</dbReference>
<comment type="similarity">
    <text evidence="2 11">Belongs to the copper/topaquinone oxidase family.</text>
</comment>
<dbReference type="EMBL" id="JAODAN010000012">
    <property type="protein sequence ID" value="KAK1921032.1"/>
    <property type="molecule type" value="Genomic_DNA"/>
</dbReference>
<evidence type="ECO:0000256" key="7">
    <source>
        <dbReference type="ARBA" id="ARBA00023008"/>
    </source>
</evidence>
<dbReference type="AlphaFoldDB" id="A0AAD9CRW4"/>
<keyword evidence="15" id="KW-1185">Reference proteome</keyword>
<dbReference type="GO" id="GO:0008131">
    <property type="term" value="F:primary methylamine oxidase activity"/>
    <property type="evidence" value="ECO:0007669"/>
    <property type="project" value="InterPro"/>
</dbReference>
<reference evidence="14" key="1">
    <citation type="submission" date="2023-02" db="EMBL/GenBank/DDBJ databases">
        <title>Identification and recombinant expression of a fungal hydrolase from Papiliotrema laurentii that hydrolyzes apple cutin and clears colloidal polyester polyurethane.</title>
        <authorList>
            <consortium name="DOE Joint Genome Institute"/>
            <person name="Roman V.A."/>
            <person name="Bojanowski C."/>
            <person name="Crable B.R."/>
            <person name="Wagner D.N."/>
            <person name="Hung C.S."/>
            <person name="Nadeau L.J."/>
            <person name="Schratz L."/>
            <person name="Haridas S."/>
            <person name="Pangilinan J."/>
            <person name="Lipzen A."/>
            <person name="Na H."/>
            <person name="Yan M."/>
            <person name="Ng V."/>
            <person name="Grigoriev I.V."/>
            <person name="Spatafora J.W."/>
            <person name="Barlow D."/>
            <person name="Biffinger J."/>
            <person name="Kelley-Loughnane N."/>
            <person name="Varaljay V.A."/>
            <person name="Crookes-Goodson W.J."/>
        </authorList>
    </citation>
    <scope>NUCLEOTIDE SEQUENCE</scope>
    <source>
        <strain evidence="14">5307AH</strain>
    </source>
</reference>
<dbReference type="PANTHER" id="PTHR10638">
    <property type="entry name" value="COPPER AMINE OXIDASE"/>
    <property type="match status" value="1"/>
</dbReference>
<dbReference type="GO" id="GO:0009308">
    <property type="term" value="P:amine metabolic process"/>
    <property type="evidence" value="ECO:0007669"/>
    <property type="project" value="UniProtKB-UniRule"/>
</dbReference>
<dbReference type="EC" id="1.4.3.-" evidence="11"/>
<evidence type="ECO:0000313" key="15">
    <source>
        <dbReference type="Proteomes" id="UP001182556"/>
    </source>
</evidence>
<dbReference type="FunFam" id="2.70.98.20:FF:000001">
    <property type="entry name" value="Amine oxidase"/>
    <property type="match status" value="1"/>
</dbReference>
<feature type="domain" description="Copper amine oxidase N2-terminal" evidence="13">
    <location>
        <begin position="51"/>
        <end position="99"/>
    </location>
</feature>
<keyword evidence="7 11" id="KW-0186">Copper</keyword>
<comment type="subunit">
    <text evidence="3">Homodimer.</text>
</comment>
<sequence length="761" mass="84273">MQLLCPNPVLSIMPVTTTHPTQGESLIDSLKAKVSSLWVGDSASPPSLPYHPLNPLSKAELSRAVSLIRPHAAEVHPGAHLRFKHLTLLEPPKAQLVPYLLAVRAGENPDRLPRLVSGLISQALPDETVYTEYIVSLTEDKVISTKNPQLGDHAPLDEDEMTEAEQWLLNDPDFIEVVKKLRLPPGAQVVADSWPYGADTFDETPRLIPFMLYFRLAGSADSNHYAYPLPLLPAIDPHTRKLHSLNFTPIYGGESVETIESLWEKGETFPWEKLVASEYHHDLQTDAIRSDVKNLEVVQRDGPGFKVDGYHVEWQKWDFRVGFNYREGMVLYDVKYDGRDIFHRLSLSDMTVPYGDPRAPFHRKQAFDLGDVGAGLCANQLDLGCDCLGLIHYFSGDLITSKGDVKHMKNVICMHEQDEGIGWKHTNFRTGNASVTRNRMLVLQTVLTVANYEYILIWKFDQAANLHFETRATGILSTHAILPGETSPYGTVVSPGVLAPNHQHLFSLRIDPAIGQLGQGNTVIQEDSIPMAFDPKNPPSNNQYGVGYTVQKTPIVQSGHADANPQTNRIFKIVNPSQTNPISGRNIAYKLVPMPSQLMLAHPESVGAARAEFADHHIWVTAHRDNELFSGGEYTNQSNGGARGIRSWVARNDPVENSDLVLWHTFGLTHNTRVEDFPVMPVEVHMLSFKPVDFFHKSPAIDVPASTQRLNRSVLANNWQGSKEVEDNAKVNGGTGNGVQGINGNAVTNGTNGQGKPSCCV</sequence>
<feature type="domain" description="Copper amine oxidase catalytic" evidence="12">
    <location>
        <begin position="296"/>
        <end position="701"/>
    </location>
</feature>
<comment type="cofactor">
    <cofactor evidence="1">
        <name>Cu cation</name>
        <dbReference type="ChEBI" id="CHEBI:23378"/>
    </cofactor>
</comment>
<keyword evidence="4 11" id="KW-0479">Metal-binding</keyword>
<evidence type="ECO:0000256" key="5">
    <source>
        <dbReference type="ARBA" id="ARBA00022772"/>
    </source>
</evidence>
<dbReference type="Pfam" id="PF01179">
    <property type="entry name" value="Cu_amine_oxid"/>
    <property type="match status" value="1"/>
</dbReference>
<comment type="PTM">
    <text evidence="10 11">Topaquinone (TPQ) is generated by copper-dependent autoxidation of a specific tyrosyl residue.</text>
</comment>
<evidence type="ECO:0000256" key="8">
    <source>
        <dbReference type="ARBA" id="ARBA00023157"/>
    </source>
</evidence>
<dbReference type="InterPro" id="IPR016182">
    <property type="entry name" value="Cu_amine_oxidase_N-reg"/>
</dbReference>
<gene>
    <name evidence="14" type="ORF">DB88DRAFT_501984</name>
</gene>
<dbReference type="InterPro" id="IPR000269">
    <property type="entry name" value="Cu_amine_oxidase"/>
</dbReference>
<keyword evidence="5 9" id="KW-0801">TPQ</keyword>
<dbReference type="InterPro" id="IPR049948">
    <property type="entry name" value="Cu_Am_ox_TPQ-bd"/>
</dbReference>
<feature type="active site" description="Proton acceptor" evidence="9">
    <location>
        <position position="368"/>
    </location>
</feature>
<organism evidence="14 15">
    <name type="scientific">Papiliotrema laurentii</name>
    <name type="common">Cryptococcus laurentii</name>
    <dbReference type="NCBI Taxonomy" id="5418"/>
    <lineage>
        <taxon>Eukaryota</taxon>
        <taxon>Fungi</taxon>
        <taxon>Dikarya</taxon>
        <taxon>Basidiomycota</taxon>
        <taxon>Agaricomycotina</taxon>
        <taxon>Tremellomycetes</taxon>
        <taxon>Tremellales</taxon>
        <taxon>Rhynchogastremaceae</taxon>
        <taxon>Papiliotrema</taxon>
    </lineage>
</organism>
<dbReference type="InterPro" id="IPR015800">
    <property type="entry name" value="Cu_amine_oxidase_N2"/>
</dbReference>
<evidence type="ECO:0000259" key="13">
    <source>
        <dbReference type="Pfam" id="PF02727"/>
    </source>
</evidence>
<evidence type="ECO:0000256" key="10">
    <source>
        <dbReference type="PIRSR" id="PIRSR600269-51"/>
    </source>
</evidence>
<keyword evidence="6 11" id="KW-0560">Oxidoreductase</keyword>
<feature type="modified residue" description="2',4',5'-topaquinone" evidence="10">
    <location>
        <position position="452"/>
    </location>
</feature>
<dbReference type="PANTHER" id="PTHR10638:SF91">
    <property type="entry name" value="AMINE OXIDASE"/>
    <property type="match status" value="1"/>
</dbReference>
<evidence type="ECO:0000256" key="1">
    <source>
        <dbReference type="ARBA" id="ARBA00001935"/>
    </source>
</evidence>
<dbReference type="SUPFAM" id="SSF54416">
    <property type="entry name" value="Amine oxidase N-terminal region"/>
    <property type="match status" value="2"/>
</dbReference>
<dbReference type="InterPro" id="IPR036460">
    <property type="entry name" value="Cu_amine_oxidase_C_sf"/>
</dbReference>
<evidence type="ECO:0000256" key="2">
    <source>
        <dbReference type="ARBA" id="ARBA00007983"/>
    </source>
</evidence>
<dbReference type="SUPFAM" id="SSF49998">
    <property type="entry name" value="Amine oxidase catalytic domain"/>
    <property type="match status" value="1"/>
</dbReference>
<evidence type="ECO:0000256" key="9">
    <source>
        <dbReference type="PIRSR" id="PIRSR600269-50"/>
    </source>
</evidence>
<dbReference type="Proteomes" id="UP001182556">
    <property type="component" value="Unassembled WGS sequence"/>
</dbReference>
<name>A0AAD9CRW4_PAPLA</name>
<evidence type="ECO:0000256" key="6">
    <source>
        <dbReference type="ARBA" id="ARBA00023002"/>
    </source>
</evidence>
<evidence type="ECO:0000256" key="11">
    <source>
        <dbReference type="RuleBase" id="RU000672"/>
    </source>
</evidence>